<comment type="subcellular location">
    <subcellularLocation>
        <location evidence="1">Cytoplasm</location>
    </subcellularLocation>
</comment>
<dbReference type="PANTHER" id="PTHR33540">
    <property type="entry name" value="TRNA THREONYLCARBAMOYLADENOSINE BIOSYNTHESIS PROTEIN TSAE"/>
    <property type="match status" value="1"/>
</dbReference>
<evidence type="ECO:0000256" key="8">
    <source>
        <dbReference type="ARBA" id="ARBA00022840"/>
    </source>
</evidence>
<dbReference type="PANTHER" id="PTHR33540:SF2">
    <property type="entry name" value="TRNA THREONYLCARBAMOYLADENOSINE BIOSYNTHESIS PROTEIN TSAE"/>
    <property type="match status" value="1"/>
</dbReference>
<dbReference type="GO" id="GO:0005737">
    <property type="term" value="C:cytoplasm"/>
    <property type="evidence" value="ECO:0007669"/>
    <property type="project" value="UniProtKB-SubCell"/>
</dbReference>
<keyword evidence="12" id="KW-1185">Reference proteome</keyword>
<dbReference type="GO" id="GO:0046872">
    <property type="term" value="F:metal ion binding"/>
    <property type="evidence" value="ECO:0007669"/>
    <property type="project" value="UniProtKB-KW"/>
</dbReference>
<dbReference type="SUPFAM" id="SSF52540">
    <property type="entry name" value="P-loop containing nucleoside triphosphate hydrolases"/>
    <property type="match status" value="1"/>
</dbReference>
<name>R4PXU5_9BACT</name>
<protein>
    <recommendedName>
        <fullName evidence="3">tRNA threonylcarbamoyladenosine biosynthesis protein TsaE</fullName>
    </recommendedName>
    <alternativeName>
        <fullName evidence="10">t(6)A37 threonylcarbamoyladenosine biosynthesis protein TsaE</fullName>
    </alternativeName>
</protein>
<reference evidence="11 12" key="1">
    <citation type="journal article" date="2013" name="Nat. Biotechnol.">
        <title>Genome sequences of rare, uncultured bacteria obtained by differential coverage binning of multiple metagenomes.</title>
        <authorList>
            <person name="Albertsen M."/>
            <person name="Hugenholtz P."/>
            <person name="Skarshewski A."/>
            <person name="Nielsen K.L."/>
            <person name="Tyson G.W."/>
            <person name="Nielsen P.H."/>
        </authorList>
    </citation>
    <scope>NUCLEOTIDE SEQUENCE [LARGE SCALE GENOMIC DNA]</scope>
    <source>
        <strain evidence="11">TM71</strain>
    </source>
</reference>
<keyword evidence="8" id="KW-0067">ATP-binding</keyword>
<evidence type="ECO:0000313" key="12">
    <source>
        <dbReference type="Proteomes" id="UP000013893"/>
    </source>
</evidence>
<sequence length="151" mass="16568">MELEIPTSEAMEKLGARIGALCSGGEVIELIGDIGAGKTTFAKGFAHALGIEEEVQSPSYTISRVYVTESGRLLAHYDFYRLSDAGVMRSELQDSINDPQTITIIEWSEIISDVLPSDRLQITLNTLMGEEREVIIKASGPHSENIIERLT</sequence>
<keyword evidence="7" id="KW-0547">Nucleotide-binding</keyword>
<proteinExistence type="inferred from homology"/>
<keyword evidence="5" id="KW-0819">tRNA processing</keyword>
<evidence type="ECO:0000256" key="6">
    <source>
        <dbReference type="ARBA" id="ARBA00022723"/>
    </source>
</evidence>
<dbReference type="OrthoDB" id="9815896at2"/>
<comment type="similarity">
    <text evidence="2">Belongs to the TsaE family.</text>
</comment>
<dbReference type="RefSeq" id="WP_015641481.1">
    <property type="nucleotide sequence ID" value="NC_021219.1"/>
</dbReference>
<dbReference type="HOGENOM" id="CLU_087829_3_0_0"/>
<dbReference type="Proteomes" id="UP000013893">
    <property type="component" value="Chromosome"/>
</dbReference>
<gene>
    <name evidence="11" type="ORF">L336_0323</name>
</gene>
<evidence type="ECO:0000256" key="10">
    <source>
        <dbReference type="ARBA" id="ARBA00032441"/>
    </source>
</evidence>
<dbReference type="Gene3D" id="3.40.50.300">
    <property type="entry name" value="P-loop containing nucleotide triphosphate hydrolases"/>
    <property type="match status" value="1"/>
</dbReference>
<accession>R4PXU5</accession>
<evidence type="ECO:0000256" key="9">
    <source>
        <dbReference type="ARBA" id="ARBA00022842"/>
    </source>
</evidence>
<keyword evidence="9" id="KW-0460">Magnesium</keyword>
<dbReference type="InterPro" id="IPR027417">
    <property type="entry name" value="P-loop_NTPase"/>
</dbReference>
<dbReference type="STRING" id="1332188.L336_0323"/>
<dbReference type="KEGG" id="saal:L336_0323"/>
<dbReference type="Pfam" id="PF02367">
    <property type="entry name" value="TsaE"/>
    <property type="match status" value="1"/>
</dbReference>
<evidence type="ECO:0000256" key="5">
    <source>
        <dbReference type="ARBA" id="ARBA00022694"/>
    </source>
</evidence>
<evidence type="ECO:0000256" key="7">
    <source>
        <dbReference type="ARBA" id="ARBA00022741"/>
    </source>
</evidence>
<evidence type="ECO:0000256" key="1">
    <source>
        <dbReference type="ARBA" id="ARBA00004496"/>
    </source>
</evidence>
<evidence type="ECO:0000256" key="3">
    <source>
        <dbReference type="ARBA" id="ARBA00019010"/>
    </source>
</evidence>
<dbReference type="NCBIfam" id="TIGR00150">
    <property type="entry name" value="T6A_YjeE"/>
    <property type="match status" value="1"/>
</dbReference>
<dbReference type="GO" id="GO:0002949">
    <property type="term" value="P:tRNA threonylcarbamoyladenosine modification"/>
    <property type="evidence" value="ECO:0007669"/>
    <property type="project" value="InterPro"/>
</dbReference>
<organism evidence="11 12">
    <name type="scientific">Candidatus Saccharimonas aalborgensis</name>
    <dbReference type="NCBI Taxonomy" id="1332188"/>
    <lineage>
        <taxon>Bacteria</taxon>
        <taxon>Candidatus Saccharimonadota</taxon>
        <taxon>Candidatus Saccharimonadia</taxon>
        <taxon>Candidatus Saccharimonadales</taxon>
        <taxon>Candidatus Saccharimonadaceae</taxon>
        <taxon>Candidatus Saccharimonas</taxon>
    </lineage>
</organism>
<evidence type="ECO:0000313" key="11">
    <source>
        <dbReference type="EMBL" id="AGL62031.1"/>
    </source>
</evidence>
<dbReference type="GO" id="GO:0005524">
    <property type="term" value="F:ATP binding"/>
    <property type="evidence" value="ECO:0007669"/>
    <property type="project" value="UniProtKB-KW"/>
</dbReference>
<keyword evidence="4" id="KW-0963">Cytoplasm</keyword>
<evidence type="ECO:0000256" key="4">
    <source>
        <dbReference type="ARBA" id="ARBA00022490"/>
    </source>
</evidence>
<evidence type="ECO:0000256" key="2">
    <source>
        <dbReference type="ARBA" id="ARBA00007599"/>
    </source>
</evidence>
<keyword evidence="6" id="KW-0479">Metal-binding</keyword>
<dbReference type="AlphaFoldDB" id="R4PXU5"/>
<dbReference type="EMBL" id="CP005957">
    <property type="protein sequence ID" value="AGL62031.1"/>
    <property type="molecule type" value="Genomic_DNA"/>
</dbReference>
<dbReference type="InterPro" id="IPR003442">
    <property type="entry name" value="T6A_TsaE"/>
</dbReference>